<evidence type="ECO:0000313" key="2">
    <source>
        <dbReference type="Proteomes" id="UP001497480"/>
    </source>
</evidence>
<dbReference type="EMBL" id="CAXHTB010000024">
    <property type="protein sequence ID" value="CAL0332890.1"/>
    <property type="molecule type" value="Genomic_DNA"/>
</dbReference>
<dbReference type="Proteomes" id="UP001497480">
    <property type="component" value="Unassembled WGS sequence"/>
</dbReference>
<reference evidence="1 2" key="1">
    <citation type="submission" date="2024-03" db="EMBL/GenBank/DDBJ databases">
        <authorList>
            <person name="Martinez-Hernandez J."/>
        </authorList>
    </citation>
    <scope>NUCLEOTIDE SEQUENCE [LARGE SCALE GENOMIC DNA]</scope>
</reference>
<proteinExistence type="predicted"/>
<keyword evidence="2" id="KW-1185">Reference proteome</keyword>
<dbReference type="AlphaFoldDB" id="A0AAV1YIW3"/>
<gene>
    <name evidence="1" type="ORF">LLUT_LOCUS33950</name>
</gene>
<comment type="caution">
    <text evidence="1">The sequence shown here is derived from an EMBL/GenBank/DDBJ whole genome shotgun (WGS) entry which is preliminary data.</text>
</comment>
<organism evidence="1 2">
    <name type="scientific">Lupinus luteus</name>
    <name type="common">European yellow lupine</name>
    <dbReference type="NCBI Taxonomy" id="3873"/>
    <lineage>
        <taxon>Eukaryota</taxon>
        <taxon>Viridiplantae</taxon>
        <taxon>Streptophyta</taxon>
        <taxon>Embryophyta</taxon>
        <taxon>Tracheophyta</taxon>
        <taxon>Spermatophyta</taxon>
        <taxon>Magnoliopsida</taxon>
        <taxon>eudicotyledons</taxon>
        <taxon>Gunneridae</taxon>
        <taxon>Pentapetalae</taxon>
        <taxon>rosids</taxon>
        <taxon>fabids</taxon>
        <taxon>Fabales</taxon>
        <taxon>Fabaceae</taxon>
        <taxon>Papilionoideae</taxon>
        <taxon>50 kb inversion clade</taxon>
        <taxon>genistoids sensu lato</taxon>
        <taxon>core genistoids</taxon>
        <taxon>Genisteae</taxon>
        <taxon>Lupinus</taxon>
    </lineage>
</organism>
<name>A0AAV1YIW3_LUPLU</name>
<protein>
    <submittedName>
        <fullName evidence="1">Uncharacterized protein</fullName>
    </submittedName>
</protein>
<evidence type="ECO:0000313" key="1">
    <source>
        <dbReference type="EMBL" id="CAL0332890.1"/>
    </source>
</evidence>
<accession>A0AAV1YIW3</accession>
<sequence>MGLIITDFNSNKLRQLNTKVMLMVYVYERFAQRRQARSGASIHHVTLTVAHAHNRTEPRSTGLDPLLIKALPTVHLEEKRTSPTTKRR</sequence>